<dbReference type="Proteomes" id="UP000704712">
    <property type="component" value="Unassembled WGS sequence"/>
</dbReference>
<dbReference type="GO" id="GO:0034628">
    <property type="term" value="P:'de novo' NAD+ biosynthetic process from L-aspartate"/>
    <property type="evidence" value="ECO:0007669"/>
    <property type="project" value="TreeGrafter"/>
</dbReference>
<dbReference type="InterPro" id="IPR003473">
    <property type="entry name" value="NadA"/>
</dbReference>
<comment type="caution">
    <text evidence="1">The sequence shown here is derived from an EMBL/GenBank/DDBJ whole genome shotgun (WGS) entry which is preliminary data.</text>
</comment>
<accession>A0A8S9V6E9</accession>
<protein>
    <submittedName>
        <fullName evidence="1">Putative NadA (Quinolate synthase)</fullName>
    </submittedName>
</protein>
<dbReference type="GO" id="GO:0008987">
    <property type="term" value="F:quinolinate synthetase A activity"/>
    <property type="evidence" value="ECO:0007669"/>
    <property type="project" value="InterPro"/>
</dbReference>
<evidence type="ECO:0000313" key="1">
    <source>
        <dbReference type="EMBL" id="KAF4148685.1"/>
    </source>
</evidence>
<evidence type="ECO:0000313" key="2">
    <source>
        <dbReference type="Proteomes" id="UP000704712"/>
    </source>
</evidence>
<dbReference type="PANTHER" id="PTHR30573">
    <property type="entry name" value="QUINOLINATE SYNTHETASE A"/>
    <property type="match status" value="1"/>
</dbReference>
<dbReference type="EMBL" id="JAACNO010000254">
    <property type="protein sequence ID" value="KAF4148685.1"/>
    <property type="molecule type" value="Genomic_DNA"/>
</dbReference>
<name>A0A8S9V6E9_PHYIN</name>
<gene>
    <name evidence="1" type="ORF">GN958_ATG02165</name>
</gene>
<proteinExistence type="predicted"/>
<dbReference type="AlphaFoldDB" id="A0A8S9V6E9"/>
<dbReference type="GO" id="GO:0051539">
    <property type="term" value="F:4 iron, 4 sulfur cluster binding"/>
    <property type="evidence" value="ECO:0007669"/>
    <property type="project" value="InterPro"/>
</dbReference>
<sequence>MQTVLQAFTQVPHIIVLVRTDTYMDENLQQVFDHIAQPPDDKIYLIHPQHNRTTVVKLLPCFGYAKEGNCVMHRMFGDKMTQCLR</sequence>
<organism evidence="1 2">
    <name type="scientific">Phytophthora infestans</name>
    <name type="common">Potato late blight agent</name>
    <name type="synonym">Botrytis infestans</name>
    <dbReference type="NCBI Taxonomy" id="4787"/>
    <lineage>
        <taxon>Eukaryota</taxon>
        <taxon>Sar</taxon>
        <taxon>Stramenopiles</taxon>
        <taxon>Oomycota</taxon>
        <taxon>Peronosporomycetes</taxon>
        <taxon>Peronosporales</taxon>
        <taxon>Peronosporaceae</taxon>
        <taxon>Phytophthora</taxon>
    </lineage>
</organism>
<reference evidence="1" key="1">
    <citation type="submission" date="2020-03" db="EMBL/GenBank/DDBJ databases">
        <title>Hybrid Assembly of Korean Phytophthora infestans isolates.</title>
        <authorList>
            <person name="Prokchorchik M."/>
            <person name="Lee Y."/>
            <person name="Seo J."/>
            <person name="Cho J.-H."/>
            <person name="Park Y.-E."/>
            <person name="Jang D.-C."/>
            <person name="Im J.-S."/>
            <person name="Choi J.-G."/>
            <person name="Park H.-J."/>
            <person name="Lee G.-B."/>
            <person name="Lee Y.-G."/>
            <person name="Hong S.-Y."/>
            <person name="Cho K."/>
            <person name="Sohn K.H."/>
        </authorList>
    </citation>
    <scope>NUCLEOTIDE SEQUENCE</scope>
    <source>
        <strain evidence="1">KR_2_A2</strain>
    </source>
</reference>
<dbReference type="PANTHER" id="PTHR30573:SF0">
    <property type="entry name" value="QUINOLINATE SYNTHASE, CHLOROPLASTIC"/>
    <property type="match status" value="1"/>
</dbReference>